<dbReference type="AlphaFoldDB" id="A0A0A9DTJ2"/>
<proteinExistence type="predicted"/>
<name>A0A0A9DTJ2_ARUDO</name>
<protein>
    <submittedName>
        <fullName evidence="1">Uncharacterized protein</fullName>
    </submittedName>
</protein>
<evidence type="ECO:0000313" key="1">
    <source>
        <dbReference type="EMBL" id="JAD91904.1"/>
    </source>
</evidence>
<reference evidence="1" key="1">
    <citation type="submission" date="2014-09" db="EMBL/GenBank/DDBJ databases">
        <authorList>
            <person name="Magalhaes I.L.F."/>
            <person name="Oliveira U."/>
            <person name="Santos F.R."/>
            <person name="Vidigal T.H.D.A."/>
            <person name="Brescovit A.D."/>
            <person name="Santos A.J."/>
        </authorList>
    </citation>
    <scope>NUCLEOTIDE SEQUENCE</scope>
    <source>
        <tissue evidence="1">Shoot tissue taken approximately 20 cm above the soil surface</tissue>
    </source>
</reference>
<sequence length="34" mass="4086">MVAMVVQVCHQIQPHHKHLQFKMHIDQAFCYCFS</sequence>
<dbReference type="EMBL" id="GBRH01205991">
    <property type="protein sequence ID" value="JAD91904.1"/>
    <property type="molecule type" value="Transcribed_RNA"/>
</dbReference>
<organism evidence="1">
    <name type="scientific">Arundo donax</name>
    <name type="common">Giant reed</name>
    <name type="synonym">Donax arundinaceus</name>
    <dbReference type="NCBI Taxonomy" id="35708"/>
    <lineage>
        <taxon>Eukaryota</taxon>
        <taxon>Viridiplantae</taxon>
        <taxon>Streptophyta</taxon>
        <taxon>Embryophyta</taxon>
        <taxon>Tracheophyta</taxon>
        <taxon>Spermatophyta</taxon>
        <taxon>Magnoliopsida</taxon>
        <taxon>Liliopsida</taxon>
        <taxon>Poales</taxon>
        <taxon>Poaceae</taxon>
        <taxon>PACMAD clade</taxon>
        <taxon>Arundinoideae</taxon>
        <taxon>Arundineae</taxon>
        <taxon>Arundo</taxon>
    </lineage>
</organism>
<accession>A0A0A9DTJ2</accession>
<reference evidence="1" key="2">
    <citation type="journal article" date="2015" name="Data Brief">
        <title>Shoot transcriptome of the giant reed, Arundo donax.</title>
        <authorList>
            <person name="Barrero R.A."/>
            <person name="Guerrero F.D."/>
            <person name="Moolhuijzen P."/>
            <person name="Goolsby J.A."/>
            <person name="Tidwell J."/>
            <person name="Bellgard S.E."/>
            <person name="Bellgard M.I."/>
        </authorList>
    </citation>
    <scope>NUCLEOTIDE SEQUENCE</scope>
    <source>
        <tissue evidence="1">Shoot tissue taken approximately 20 cm above the soil surface</tissue>
    </source>
</reference>